<dbReference type="EMBL" id="JAJATW010000006">
    <property type="protein sequence ID" value="MCB5161335.1"/>
    <property type="molecule type" value="Genomic_DNA"/>
</dbReference>
<dbReference type="EC" id="2.3.1.-" evidence="4"/>
<keyword evidence="5" id="KW-1185">Reference proteome</keyword>
<dbReference type="InterPro" id="IPR016181">
    <property type="entry name" value="Acyl_CoA_acyltransferase"/>
</dbReference>
<dbReference type="CDD" id="cd04301">
    <property type="entry name" value="NAT_SF"/>
    <property type="match status" value="1"/>
</dbReference>
<accession>A0A9X1LEK6</accession>
<protein>
    <submittedName>
        <fullName evidence="4">GNAT family N-acetyltransferase</fullName>
        <ecNumber evidence="4">2.3.1.-</ecNumber>
    </submittedName>
</protein>
<dbReference type="InterPro" id="IPR000182">
    <property type="entry name" value="GNAT_dom"/>
</dbReference>
<feature type="domain" description="N-acetyltransferase" evidence="3">
    <location>
        <begin position="8"/>
        <end position="168"/>
    </location>
</feature>
<proteinExistence type="predicted"/>
<dbReference type="Pfam" id="PF00583">
    <property type="entry name" value="Acetyltransf_1"/>
    <property type="match status" value="1"/>
</dbReference>
<dbReference type="Proteomes" id="UP001139095">
    <property type="component" value="Unassembled WGS sequence"/>
</dbReference>
<evidence type="ECO:0000313" key="5">
    <source>
        <dbReference type="Proteomes" id="UP001139095"/>
    </source>
</evidence>
<dbReference type="PANTHER" id="PTHR43072:SF23">
    <property type="entry name" value="UPF0039 PROTEIN C11D3.02C"/>
    <property type="match status" value="1"/>
</dbReference>
<evidence type="ECO:0000259" key="3">
    <source>
        <dbReference type="PROSITE" id="PS51186"/>
    </source>
</evidence>
<dbReference type="GO" id="GO:0016747">
    <property type="term" value="F:acyltransferase activity, transferring groups other than amino-acyl groups"/>
    <property type="evidence" value="ECO:0007669"/>
    <property type="project" value="InterPro"/>
</dbReference>
<sequence length="172" mass="19270">MTNPLGPVVVRLSEIDDVPALLDIFQQCEAEAAPATNSADHDKGICLLDVLDWQESSSARHPLLVVERQGEVIAWCALEPFYGLPAFDLALEISLYVMPAWQGCGVGQAVFRYIVAHRDEIVFTHLVAYVYASNVNSRTFFSRQGFEQWGRLPRIARHQGVQEDVLLLGRIF</sequence>
<keyword evidence="2 4" id="KW-0012">Acyltransferase</keyword>
<dbReference type="PANTHER" id="PTHR43072">
    <property type="entry name" value="N-ACETYLTRANSFERASE"/>
    <property type="match status" value="1"/>
</dbReference>
<evidence type="ECO:0000313" key="4">
    <source>
        <dbReference type="EMBL" id="MCB5161335.1"/>
    </source>
</evidence>
<evidence type="ECO:0000256" key="1">
    <source>
        <dbReference type="ARBA" id="ARBA00022679"/>
    </source>
</evidence>
<keyword evidence="1 4" id="KW-0808">Transferase</keyword>
<dbReference type="PROSITE" id="PS51186">
    <property type="entry name" value="GNAT"/>
    <property type="match status" value="1"/>
</dbReference>
<comment type="caution">
    <text evidence="4">The sequence shown here is derived from an EMBL/GenBank/DDBJ whole genome shotgun (WGS) entry which is preliminary data.</text>
</comment>
<dbReference type="SUPFAM" id="SSF55729">
    <property type="entry name" value="Acyl-CoA N-acyltransferases (Nat)"/>
    <property type="match status" value="1"/>
</dbReference>
<organism evidence="4 5">
    <name type="scientific">Marinomonas algarum</name>
    <dbReference type="NCBI Taxonomy" id="2883105"/>
    <lineage>
        <taxon>Bacteria</taxon>
        <taxon>Pseudomonadati</taxon>
        <taxon>Pseudomonadota</taxon>
        <taxon>Gammaproteobacteria</taxon>
        <taxon>Oceanospirillales</taxon>
        <taxon>Oceanospirillaceae</taxon>
        <taxon>Marinomonas</taxon>
    </lineage>
</organism>
<reference evidence="4" key="1">
    <citation type="submission" date="2021-10" db="EMBL/GenBank/DDBJ databases">
        <title>Marinomonas pontica sp. nov., isolated from the Black Sea.</title>
        <authorList>
            <person name="Zhao L.-H."/>
            <person name="Xue J.-H."/>
        </authorList>
    </citation>
    <scope>NUCLEOTIDE SEQUENCE</scope>
    <source>
        <strain evidence="4">E8</strain>
    </source>
</reference>
<dbReference type="RefSeq" id="WP_226753715.1">
    <property type="nucleotide sequence ID" value="NZ_JAJATW010000006.1"/>
</dbReference>
<dbReference type="Gene3D" id="3.40.630.30">
    <property type="match status" value="1"/>
</dbReference>
<dbReference type="AlphaFoldDB" id="A0A9X1LEK6"/>
<evidence type="ECO:0000256" key="2">
    <source>
        <dbReference type="ARBA" id="ARBA00023315"/>
    </source>
</evidence>
<gene>
    <name evidence="4" type="ORF">LG368_05395</name>
</gene>
<name>A0A9X1LEK6_9GAMM</name>